<evidence type="ECO:0000256" key="7">
    <source>
        <dbReference type="SAM" id="MobiDB-lite"/>
    </source>
</evidence>
<proteinExistence type="inferred from homology"/>
<keyword evidence="4" id="KW-0175">Coiled coil</keyword>
<keyword evidence="10" id="KW-1185">Reference proteome</keyword>
<dbReference type="AlphaFoldDB" id="A0A8T2WKI0"/>
<evidence type="ECO:0000313" key="9">
    <source>
        <dbReference type="EMBL" id="KAH8481396.1"/>
    </source>
</evidence>
<dbReference type="PROSITE" id="PS51294">
    <property type="entry name" value="HTH_MYB"/>
    <property type="match status" value="1"/>
</dbReference>
<dbReference type="GO" id="GO:0003700">
    <property type="term" value="F:DNA-binding transcription factor activity"/>
    <property type="evidence" value="ECO:0007669"/>
    <property type="project" value="InterPro"/>
</dbReference>
<reference evidence="9" key="1">
    <citation type="journal article" date="2021" name="J. Hered.">
        <title>Genome Assembly of Salicaceae Populus deltoides (Eastern Cottonwood) I-69 Based on Nanopore Sequencing and Hi-C Technologies.</title>
        <authorList>
            <person name="Bai S."/>
            <person name="Wu H."/>
            <person name="Zhang J."/>
            <person name="Pan Z."/>
            <person name="Zhao W."/>
            <person name="Li Z."/>
            <person name="Tong C."/>
        </authorList>
    </citation>
    <scope>NUCLEOTIDE SEQUENCE</scope>
    <source>
        <tissue evidence="9">Leaf</tissue>
    </source>
</reference>
<keyword evidence="5" id="KW-0804">Transcription</keyword>
<feature type="domain" description="HTH myb-type" evidence="8">
    <location>
        <begin position="236"/>
        <end position="296"/>
    </location>
</feature>
<dbReference type="InterPro" id="IPR025756">
    <property type="entry name" value="Myb_CC_LHEQLE"/>
</dbReference>
<organism evidence="9 10">
    <name type="scientific">Populus deltoides</name>
    <name type="common">Eastern poplar</name>
    <name type="synonym">Eastern cottonwood</name>
    <dbReference type="NCBI Taxonomy" id="3696"/>
    <lineage>
        <taxon>Eukaryota</taxon>
        <taxon>Viridiplantae</taxon>
        <taxon>Streptophyta</taxon>
        <taxon>Embryophyta</taxon>
        <taxon>Tracheophyta</taxon>
        <taxon>Spermatophyta</taxon>
        <taxon>Magnoliopsida</taxon>
        <taxon>eudicotyledons</taxon>
        <taxon>Gunneridae</taxon>
        <taxon>Pentapetalae</taxon>
        <taxon>rosids</taxon>
        <taxon>fabids</taxon>
        <taxon>Malpighiales</taxon>
        <taxon>Salicaceae</taxon>
        <taxon>Saliceae</taxon>
        <taxon>Populus</taxon>
    </lineage>
</organism>
<dbReference type="PANTHER" id="PTHR31499:SF79">
    <property type="entry name" value="HTH MYB-TYPE DOMAIN-CONTAINING PROTEIN"/>
    <property type="match status" value="1"/>
</dbReference>
<dbReference type="InterPro" id="IPR006447">
    <property type="entry name" value="Myb_dom_plants"/>
</dbReference>
<dbReference type="InterPro" id="IPR001005">
    <property type="entry name" value="SANT/Myb"/>
</dbReference>
<evidence type="ECO:0000256" key="5">
    <source>
        <dbReference type="ARBA" id="ARBA00023163"/>
    </source>
</evidence>
<name>A0A8T2WKI0_POPDE</name>
<gene>
    <name evidence="9" type="ORF">H0E87_029034</name>
</gene>
<feature type="region of interest" description="Disordered" evidence="7">
    <location>
        <begin position="299"/>
        <end position="319"/>
    </location>
</feature>
<dbReference type="InterPro" id="IPR046955">
    <property type="entry name" value="PHR1-like"/>
</dbReference>
<protein>
    <recommendedName>
        <fullName evidence="8">HTH myb-type domain-containing protein</fullName>
    </recommendedName>
</protein>
<evidence type="ECO:0000256" key="4">
    <source>
        <dbReference type="ARBA" id="ARBA00023054"/>
    </source>
</evidence>
<feature type="region of interest" description="Disordered" evidence="7">
    <location>
        <begin position="415"/>
        <end position="451"/>
    </location>
</feature>
<comment type="similarity">
    <text evidence="2">Belongs to the MYB-CC family.</text>
</comment>
<dbReference type="GO" id="GO:0003677">
    <property type="term" value="F:DNA binding"/>
    <property type="evidence" value="ECO:0007669"/>
    <property type="project" value="InterPro"/>
</dbReference>
<dbReference type="PANTHER" id="PTHR31499">
    <property type="entry name" value="MYB FAMILY TRANSCRIPTION FACTOR PHL11"/>
    <property type="match status" value="1"/>
</dbReference>
<dbReference type="Gene3D" id="1.10.10.60">
    <property type="entry name" value="Homeodomain-like"/>
    <property type="match status" value="1"/>
</dbReference>
<dbReference type="Proteomes" id="UP000807159">
    <property type="component" value="Chromosome 18"/>
</dbReference>
<evidence type="ECO:0000313" key="10">
    <source>
        <dbReference type="Proteomes" id="UP000807159"/>
    </source>
</evidence>
<dbReference type="Pfam" id="PF14379">
    <property type="entry name" value="Myb_CC_LHEQLE"/>
    <property type="match status" value="1"/>
</dbReference>
<evidence type="ECO:0000256" key="6">
    <source>
        <dbReference type="ARBA" id="ARBA00023242"/>
    </source>
</evidence>
<dbReference type="InterPro" id="IPR017930">
    <property type="entry name" value="Myb_dom"/>
</dbReference>
<dbReference type="Pfam" id="PF00249">
    <property type="entry name" value="Myb_DNA-binding"/>
    <property type="match status" value="1"/>
</dbReference>
<feature type="compositionally biased region" description="Basic and acidic residues" evidence="7">
    <location>
        <begin position="423"/>
        <end position="451"/>
    </location>
</feature>
<dbReference type="EMBL" id="JACEGQ020000018">
    <property type="protein sequence ID" value="KAH8481396.1"/>
    <property type="molecule type" value="Genomic_DNA"/>
</dbReference>
<accession>A0A8T2WKI0</accession>
<evidence type="ECO:0000256" key="1">
    <source>
        <dbReference type="ARBA" id="ARBA00004123"/>
    </source>
</evidence>
<keyword evidence="6" id="KW-0539">Nucleus</keyword>
<comment type="subcellular location">
    <subcellularLocation>
        <location evidence="1">Nucleus</location>
    </subcellularLocation>
</comment>
<evidence type="ECO:0000256" key="2">
    <source>
        <dbReference type="ARBA" id="ARBA00006783"/>
    </source>
</evidence>
<sequence length="451" mass="49845">MKFYSTVKPFNRRKGVMQTHPSSLNTESVGLYSLNKNLQYSAVLPDCVQPKPPNSLPQASLFLTRTLNASPILNDAVSYGSIGQPRKGTMFSASLQPSPLTIAESDLRLPTSPFLQRPLPVDHITPPSDSLFLGGQDVITEPENENLMGVLDECSGGSFTGLHCTKESLTSTEKLVLQYLSKELEIPVDDVSQNSTLNEAQRVSSIPVTELNHNANYRSSAAQMDDSINRLPEAATSQKQRIRWTTELHDLFVDAVKSLGGPDVATPKSILGIMNVKGLSIYHVKSHLQKYRLAKKFPETNHDKSTSTVVENKAASSNSNNDALVIESNRDVQVTEALRTQIEIQKLLHEQLKAQKELQIRIEQNEKFLRELMEQKAISIHEPSSFAVPVSEPKLLPHSPSADVSSPGQAAVNSDCYLFQPSNHKDSDAVESEKAKCPKRDRGQKEHPILH</sequence>
<evidence type="ECO:0000256" key="3">
    <source>
        <dbReference type="ARBA" id="ARBA00023015"/>
    </source>
</evidence>
<dbReference type="SUPFAM" id="SSF46689">
    <property type="entry name" value="Homeodomain-like"/>
    <property type="match status" value="1"/>
</dbReference>
<dbReference type="InterPro" id="IPR009057">
    <property type="entry name" value="Homeodomain-like_sf"/>
</dbReference>
<dbReference type="GO" id="GO:0005634">
    <property type="term" value="C:nucleus"/>
    <property type="evidence" value="ECO:0007669"/>
    <property type="project" value="UniProtKB-SubCell"/>
</dbReference>
<keyword evidence="3" id="KW-0805">Transcription regulation</keyword>
<evidence type="ECO:0000259" key="8">
    <source>
        <dbReference type="PROSITE" id="PS51294"/>
    </source>
</evidence>
<dbReference type="NCBIfam" id="TIGR01557">
    <property type="entry name" value="myb_SHAQKYF"/>
    <property type="match status" value="1"/>
</dbReference>
<dbReference type="FunFam" id="1.10.10.60:FF:000002">
    <property type="entry name" value="Myb family transcription factor"/>
    <property type="match status" value="1"/>
</dbReference>
<comment type="caution">
    <text evidence="9">The sequence shown here is derived from an EMBL/GenBank/DDBJ whole genome shotgun (WGS) entry which is preliminary data.</text>
</comment>